<organism evidence="1 2">
    <name type="scientific">Papaver somniferum</name>
    <name type="common">Opium poppy</name>
    <dbReference type="NCBI Taxonomy" id="3469"/>
    <lineage>
        <taxon>Eukaryota</taxon>
        <taxon>Viridiplantae</taxon>
        <taxon>Streptophyta</taxon>
        <taxon>Embryophyta</taxon>
        <taxon>Tracheophyta</taxon>
        <taxon>Spermatophyta</taxon>
        <taxon>Magnoliopsida</taxon>
        <taxon>Ranunculales</taxon>
        <taxon>Papaveraceae</taxon>
        <taxon>Papaveroideae</taxon>
        <taxon>Papaver</taxon>
    </lineage>
</organism>
<keyword evidence="2" id="KW-1185">Reference proteome</keyword>
<accession>A0A4Y7IBH9</accession>
<dbReference type="Proteomes" id="UP000316621">
    <property type="component" value="Chromosome 1"/>
</dbReference>
<reference evidence="1 2" key="1">
    <citation type="journal article" date="2018" name="Science">
        <title>The opium poppy genome and morphinan production.</title>
        <authorList>
            <person name="Guo L."/>
            <person name="Winzer T."/>
            <person name="Yang X."/>
            <person name="Li Y."/>
            <person name="Ning Z."/>
            <person name="He Z."/>
            <person name="Teodor R."/>
            <person name="Lu Y."/>
            <person name="Bowser T.A."/>
            <person name="Graham I.A."/>
            <person name="Ye K."/>
        </authorList>
    </citation>
    <scope>NUCLEOTIDE SEQUENCE [LARGE SCALE GENOMIC DNA]</scope>
    <source>
        <strain evidence="2">cv. HN1</strain>
        <tissue evidence="1">Leaves</tissue>
    </source>
</reference>
<protein>
    <submittedName>
        <fullName evidence="1">Uncharacterized protein</fullName>
    </submittedName>
</protein>
<evidence type="ECO:0000313" key="2">
    <source>
        <dbReference type="Proteomes" id="UP000316621"/>
    </source>
</evidence>
<gene>
    <name evidence="1" type="ORF">C5167_038029</name>
</gene>
<sequence>MIIRAVVGVQSDASSSWRQNMNAEQLANHRKMNRDRQRIRRLNMTEEQRSIVHDSSVIVFGIETPGKS</sequence>
<dbReference type="AlphaFoldDB" id="A0A4Y7IBH9"/>
<dbReference type="Gramene" id="RZC45082">
    <property type="protein sequence ID" value="RZC45082"/>
    <property type="gene ID" value="C5167_038029"/>
</dbReference>
<evidence type="ECO:0000313" key="1">
    <source>
        <dbReference type="EMBL" id="RZC45082.1"/>
    </source>
</evidence>
<dbReference type="EMBL" id="CM010715">
    <property type="protein sequence ID" value="RZC45082.1"/>
    <property type="molecule type" value="Genomic_DNA"/>
</dbReference>
<proteinExistence type="predicted"/>
<name>A0A4Y7IBH9_PAPSO</name>